<evidence type="ECO:0000259" key="14">
    <source>
        <dbReference type="PROSITE" id="PS50011"/>
    </source>
</evidence>
<comment type="function">
    <text evidence="1">Component of the EKC/KEOPS complex that is required for the formation of a threonylcarbamoyl group on adenosine at position 37 (t(6)A37) in tRNAs that read codons beginning with adenine. The complex is probably involved in the transfer of the threonylcarbamoyl moiety of threonylcarbamoyl-AMP (TC-AMP) to the N6 group of A37. BUD32 has ATPase activity in the context of the EKC/KEOPS complex and likely plays a supporting role to the catalytic subunit KAE1. The EKC/KEOPS complex also promotes both telomere uncapping and telomere elongation. The complex is required for efficient recruitment of transcriptional coactivators.</text>
</comment>
<dbReference type="InterPro" id="IPR032710">
    <property type="entry name" value="NTF2-like_dom_sf"/>
</dbReference>
<evidence type="ECO:0000256" key="5">
    <source>
        <dbReference type="ARBA" id="ARBA00013948"/>
    </source>
</evidence>
<protein>
    <recommendedName>
        <fullName evidence="6">EKC/KEOPS complex subunit BUD32</fullName>
        <ecNumber evidence="4">2.7.11.1</ecNumber>
    </recommendedName>
    <alternativeName>
        <fullName evidence="8 9">Atypical Serine/threonine protein kinase BUD32</fullName>
    </alternativeName>
    <alternativeName>
        <fullName evidence="5">EKC/KEOPS complex subunit bud32</fullName>
    </alternativeName>
</protein>
<dbReference type="PROSITE" id="PS00109">
    <property type="entry name" value="PROTEIN_KINASE_TYR"/>
    <property type="match status" value="1"/>
</dbReference>
<dbReference type="InterPro" id="IPR000719">
    <property type="entry name" value="Prot_kinase_dom"/>
</dbReference>
<dbReference type="SMART" id="SM00220">
    <property type="entry name" value="S_TKc"/>
    <property type="match status" value="1"/>
</dbReference>
<evidence type="ECO:0000256" key="2">
    <source>
        <dbReference type="ARBA" id="ARBA00004574"/>
    </source>
</evidence>
<reference evidence="16" key="1">
    <citation type="submission" date="2017-02" db="EMBL/GenBank/DDBJ databases">
        <authorList>
            <person name="Tafer H."/>
            <person name="Lopandic K."/>
        </authorList>
    </citation>
    <scope>NUCLEOTIDE SEQUENCE [LARGE SCALE GENOMIC DNA]</scope>
    <source>
        <strain evidence="16">CBS 366.77</strain>
    </source>
</reference>
<dbReference type="SUPFAM" id="SSF56112">
    <property type="entry name" value="Protein kinase-like (PK-like)"/>
    <property type="match status" value="1"/>
</dbReference>
<dbReference type="Proteomes" id="UP000266188">
    <property type="component" value="Unassembled WGS sequence"/>
</dbReference>
<evidence type="ECO:0000256" key="8">
    <source>
        <dbReference type="ARBA" id="ARBA00030980"/>
    </source>
</evidence>
<comment type="catalytic activity">
    <reaction evidence="11">
        <text>L-seryl-[protein] + ATP = O-phospho-L-seryl-[protein] + ADP + H(+)</text>
        <dbReference type="Rhea" id="RHEA:17989"/>
        <dbReference type="Rhea" id="RHEA-COMP:9863"/>
        <dbReference type="Rhea" id="RHEA-COMP:11604"/>
        <dbReference type="ChEBI" id="CHEBI:15378"/>
        <dbReference type="ChEBI" id="CHEBI:29999"/>
        <dbReference type="ChEBI" id="CHEBI:30616"/>
        <dbReference type="ChEBI" id="CHEBI:83421"/>
        <dbReference type="ChEBI" id="CHEBI:456216"/>
        <dbReference type="EC" id="2.7.11.1"/>
    </reaction>
</comment>
<evidence type="ECO:0000256" key="3">
    <source>
        <dbReference type="ARBA" id="ARBA00011534"/>
    </source>
</evidence>
<dbReference type="EMBL" id="MVGC01000075">
    <property type="protein sequence ID" value="RJE24590.1"/>
    <property type="molecule type" value="Genomic_DNA"/>
</dbReference>
<dbReference type="InterPro" id="IPR008266">
    <property type="entry name" value="Tyr_kinase_AS"/>
</dbReference>
<comment type="caution">
    <text evidence="15">The sequence shown here is derived from an EMBL/GenBank/DDBJ whole genome shotgun (WGS) entry which is preliminary data.</text>
</comment>
<dbReference type="OrthoDB" id="21471at2759"/>
<sequence>MASDPPPTLMTTPQTPEESVLTTHPPNSATKLTAQNNINIAKEYMSIAYSPTKNQGRSSVSQLCNPDSKFWSPSTFPGCSTPMDYAESHVHVMASVADLRIVQYDQAWAKDSHVLLRYTAEGSHCGEPYQGIERMEPPKRARWSAAAIFDIVDGKVASFVKDWDQKTMQHDLDIVGVGASGQVYNVDDQIVLKTCRIFKPPSHDASQRDHWHYASDTLFHFSLLKDERTIMKLLQTRPHPHIIEAIDTDQPKGIYLRKYQQPTANIFSTLSQRIKLYRDIVDALCHLHSLGIVHADIRIDNILFDEHGSAILCDFSAASPCGEPNLVFPDLPLPINGPSPTLSEKSDMFAMASLIYQMEHEAAPELSLKDGTLVLPKLSSGN</sequence>
<dbReference type="EC" id="2.7.11.1" evidence="4"/>
<dbReference type="AlphaFoldDB" id="A0A3A2ZPH9"/>
<dbReference type="PANTHER" id="PTHR44167">
    <property type="entry name" value="OVARIAN-SPECIFIC SERINE/THREONINE-PROTEIN KINASE LOK-RELATED"/>
    <property type="match status" value="1"/>
</dbReference>
<gene>
    <name evidence="15" type="ORF">PHISCL_03068</name>
</gene>
<dbReference type="Gene3D" id="3.10.450.50">
    <property type="match status" value="1"/>
</dbReference>
<dbReference type="InterPro" id="IPR011009">
    <property type="entry name" value="Kinase-like_dom_sf"/>
</dbReference>
<accession>A0A3A2ZPH9</accession>
<comment type="catalytic activity">
    <reaction evidence="10">
        <text>L-threonyl-[protein] + ATP = O-phospho-L-threonyl-[protein] + ADP + H(+)</text>
        <dbReference type="Rhea" id="RHEA:46608"/>
        <dbReference type="Rhea" id="RHEA-COMP:11060"/>
        <dbReference type="Rhea" id="RHEA-COMP:11605"/>
        <dbReference type="ChEBI" id="CHEBI:15378"/>
        <dbReference type="ChEBI" id="CHEBI:30013"/>
        <dbReference type="ChEBI" id="CHEBI:30616"/>
        <dbReference type="ChEBI" id="CHEBI:61977"/>
        <dbReference type="ChEBI" id="CHEBI:456216"/>
        <dbReference type="EC" id="2.7.11.1"/>
    </reaction>
</comment>
<keyword evidence="7" id="KW-0779">Telomere</keyword>
<evidence type="ECO:0000256" key="1">
    <source>
        <dbReference type="ARBA" id="ARBA00003747"/>
    </source>
</evidence>
<keyword evidence="12" id="KW-0067">ATP-binding</keyword>
<evidence type="ECO:0000313" key="16">
    <source>
        <dbReference type="Proteomes" id="UP000266188"/>
    </source>
</evidence>
<evidence type="ECO:0000256" key="4">
    <source>
        <dbReference type="ARBA" id="ARBA00012513"/>
    </source>
</evidence>
<dbReference type="PANTHER" id="PTHR44167:SF24">
    <property type="entry name" value="SERINE_THREONINE-PROTEIN KINASE CHK2"/>
    <property type="match status" value="1"/>
</dbReference>
<dbReference type="InterPro" id="IPR017441">
    <property type="entry name" value="Protein_kinase_ATP_BS"/>
</dbReference>
<dbReference type="GO" id="GO:0004674">
    <property type="term" value="F:protein serine/threonine kinase activity"/>
    <property type="evidence" value="ECO:0007669"/>
    <property type="project" value="UniProtKB-EC"/>
</dbReference>
<dbReference type="GO" id="GO:0000781">
    <property type="term" value="C:chromosome, telomeric region"/>
    <property type="evidence" value="ECO:0007669"/>
    <property type="project" value="UniProtKB-SubCell"/>
</dbReference>
<dbReference type="Gene3D" id="1.10.510.10">
    <property type="entry name" value="Transferase(Phosphotransferase) domain 1"/>
    <property type="match status" value="1"/>
</dbReference>
<evidence type="ECO:0000256" key="13">
    <source>
        <dbReference type="SAM" id="MobiDB-lite"/>
    </source>
</evidence>
<feature type="region of interest" description="Disordered" evidence="13">
    <location>
        <begin position="1"/>
        <end position="30"/>
    </location>
</feature>
<proteinExistence type="predicted"/>
<organism evidence="15 16">
    <name type="scientific">Aspergillus sclerotialis</name>
    <dbReference type="NCBI Taxonomy" id="2070753"/>
    <lineage>
        <taxon>Eukaryota</taxon>
        <taxon>Fungi</taxon>
        <taxon>Dikarya</taxon>
        <taxon>Ascomycota</taxon>
        <taxon>Pezizomycotina</taxon>
        <taxon>Eurotiomycetes</taxon>
        <taxon>Eurotiomycetidae</taxon>
        <taxon>Eurotiales</taxon>
        <taxon>Aspergillaceae</taxon>
        <taxon>Aspergillus</taxon>
        <taxon>Aspergillus subgen. Polypaecilum</taxon>
    </lineage>
</organism>
<feature type="compositionally biased region" description="Polar residues" evidence="13">
    <location>
        <begin position="20"/>
        <end position="30"/>
    </location>
</feature>
<keyword evidence="16" id="KW-1185">Reference proteome</keyword>
<dbReference type="SUPFAM" id="SSF54427">
    <property type="entry name" value="NTF2-like"/>
    <property type="match status" value="1"/>
</dbReference>
<dbReference type="PROSITE" id="PS50011">
    <property type="entry name" value="PROTEIN_KINASE_DOM"/>
    <property type="match status" value="1"/>
</dbReference>
<dbReference type="PROSITE" id="PS00107">
    <property type="entry name" value="PROTEIN_KINASE_ATP"/>
    <property type="match status" value="1"/>
</dbReference>
<evidence type="ECO:0000256" key="12">
    <source>
        <dbReference type="PROSITE-ProRule" id="PRU10141"/>
    </source>
</evidence>
<feature type="domain" description="Protein kinase" evidence="14">
    <location>
        <begin position="169"/>
        <end position="382"/>
    </location>
</feature>
<name>A0A3A2ZPH9_9EURO</name>
<dbReference type="GO" id="GO:0005524">
    <property type="term" value="F:ATP binding"/>
    <property type="evidence" value="ECO:0007669"/>
    <property type="project" value="UniProtKB-UniRule"/>
</dbReference>
<dbReference type="CDD" id="cd00180">
    <property type="entry name" value="PKc"/>
    <property type="match status" value="1"/>
</dbReference>
<keyword evidence="7" id="KW-0158">Chromosome</keyword>
<evidence type="ECO:0000256" key="10">
    <source>
        <dbReference type="ARBA" id="ARBA00047899"/>
    </source>
</evidence>
<keyword evidence="12" id="KW-0547">Nucleotide-binding</keyword>
<evidence type="ECO:0000256" key="6">
    <source>
        <dbReference type="ARBA" id="ARBA00019973"/>
    </source>
</evidence>
<evidence type="ECO:0000256" key="11">
    <source>
        <dbReference type="ARBA" id="ARBA00048679"/>
    </source>
</evidence>
<evidence type="ECO:0000256" key="7">
    <source>
        <dbReference type="ARBA" id="ARBA00022895"/>
    </source>
</evidence>
<dbReference type="Pfam" id="PF00069">
    <property type="entry name" value="Pkinase"/>
    <property type="match status" value="1"/>
</dbReference>
<comment type="subunit">
    <text evidence="3">Component of the EKC/KEOPS complex composed of at least BUD32, CGI121, GON7, KAE1 and PCC1; the whole complex dimerizes.</text>
</comment>
<evidence type="ECO:0000313" key="15">
    <source>
        <dbReference type="EMBL" id="RJE24590.1"/>
    </source>
</evidence>
<feature type="binding site" evidence="12">
    <location>
        <position position="199"/>
    </location>
    <ligand>
        <name>ATP</name>
        <dbReference type="ChEBI" id="CHEBI:30616"/>
    </ligand>
</feature>
<comment type="subcellular location">
    <subcellularLocation>
        <location evidence="2">Chromosome</location>
        <location evidence="2">Telomere</location>
    </subcellularLocation>
</comment>
<dbReference type="STRING" id="2070753.A0A3A2ZPH9"/>
<evidence type="ECO:0000256" key="9">
    <source>
        <dbReference type="ARBA" id="ARBA00033194"/>
    </source>
</evidence>